<dbReference type="Gene3D" id="1.10.10.10">
    <property type="entry name" value="Winged helix-like DNA-binding domain superfamily/Winged helix DNA-binding domain"/>
    <property type="match status" value="1"/>
</dbReference>
<evidence type="ECO:0000313" key="2">
    <source>
        <dbReference type="EMBL" id="AVX04198.1"/>
    </source>
</evidence>
<dbReference type="AlphaFoldDB" id="A0A2R4MDT1"/>
<sequence>MDKAKLLNALGNEARLQTAIFLRGNEWAPVGHILEKLKFGFTDPAMSRHLRVMREAGAVECKIDQQMRRYRLTDEASKVIEAIQ</sequence>
<keyword evidence="3" id="KW-1185">Reference proteome</keyword>
<dbReference type="InterPro" id="IPR011991">
    <property type="entry name" value="ArsR-like_HTH"/>
</dbReference>
<feature type="domain" description="HTH arsR-type" evidence="1">
    <location>
        <begin position="1"/>
        <end position="84"/>
    </location>
</feature>
<dbReference type="EMBL" id="CP021330">
    <property type="protein sequence ID" value="AVX04198.1"/>
    <property type="molecule type" value="Genomic_DNA"/>
</dbReference>
<evidence type="ECO:0000259" key="1">
    <source>
        <dbReference type="PROSITE" id="PS50987"/>
    </source>
</evidence>
<dbReference type="InterPro" id="IPR001845">
    <property type="entry name" value="HTH_ArsR_DNA-bd_dom"/>
</dbReference>
<evidence type="ECO:0000313" key="3">
    <source>
        <dbReference type="Proteomes" id="UP000258927"/>
    </source>
</evidence>
<dbReference type="SUPFAM" id="SSF46785">
    <property type="entry name" value="Winged helix' DNA-binding domain"/>
    <property type="match status" value="1"/>
</dbReference>
<dbReference type="InterPro" id="IPR036388">
    <property type="entry name" value="WH-like_DNA-bd_sf"/>
</dbReference>
<organism evidence="2 3">
    <name type="scientific">Maritalea myrionectae</name>
    <dbReference type="NCBI Taxonomy" id="454601"/>
    <lineage>
        <taxon>Bacteria</taxon>
        <taxon>Pseudomonadati</taxon>
        <taxon>Pseudomonadota</taxon>
        <taxon>Alphaproteobacteria</taxon>
        <taxon>Hyphomicrobiales</taxon>
        <taxon>Devosiaceae</taxon>
        <taxon>Maritalea</taxon>
    </lineage>
</organism>
<dbReference type="CDD" id="cd00090">
    <property type="entry name" value="HTH_ARSR"/>
    <property type="match status" value="1"/>
</dbReference>
<gene>
    <name evidence="2" type="ORF">MXMO3_01672</name>
</gene>
<reference evidence="2 3" key="1">
    <citation type="submission" date="2017-05" db="EMBL/GenBank/DDBJ databases">
        <title>Genome Analysis of Maritalea myrionectae HL2708#5.</title>
        <authorList>
            <consortium name="Cotde Inc.-PKNU"/>
            <person name="Jang D."/>
            <person name="Oh H.-M."/>
        </authorList>
    </citation>
    <scope>NUCLEOTIDE SEQUENCE [LARGE SCALE GENOMIC DNA]</scope>
    <source>
        <strain evidence="2 3">HL2708#5</strain>
    </source>
</reference>
<proteinExistence type="predicted"/>
<dbReference type="GO" id="GO:0003700">
    <property type="term" value="F:DNA-binding transcription factor activity"/>
    <property type="evidence" value="ECO:0007669"/>
    <property type="project" value="InterPro"/>
</dbReference>
<accession>A0A2R4MDT1</accession>
<dbReference type="RefSeq" id="WP_117395548.1">
    <property type="nucleotide sequence ID" value="NZ_CP021330.1"/>
</dbReference>
<name>A0A2R4MDT1_9HYPH</name>
<protein>
    <recommendedName>
        <fullName evidence="1">HTH arsR-type domain-containing protein</fullName>
    </recommendedName>
</protein>
<dbReference type="PRINTS" id="PR00778">
    <property type="entry name" value="HTHARSR"/>
</dbReference>
<dbReference type="PROSITE" id="PS50987">
    <property type="entry name" value="HTH_ARSR_2"/>
    <property type="match status" value="1"/>
</dbReference>
<dbReference type="SMART" id="SM00418">
    <property type="entry name" value="HTH_ARSR"/>
    <property type="match status" value="1"/>
</dbReference>
<dbReference type="Proteomes" id="UP000258927">
    <property type="component" value="Chromosome"/>
</dbReference>
<dbReference type="KEGG" id="mmyr:MXMO3_01672"/>
<dbReference type="InterPro" id="IPR036390">
    <property type="entry name" value="WH_DNA-bd_sf"/>
</dbReference>